<gene>
    <name evidence="3" type="primary">Rsc1a1</name>
    <name evidence="3" type="ORF">BUCABY_R06881</name>
</gene>
<proteinExistence type="predicted"/>
<accession>A0A7K4YVF4</accession>
<dbReference type="PANTHER" id="PTHR15397">
    <property type="entry name" value="SODIUM-GLUCOSE COTRANSPORTER REGULATORY PROTEIN -RELATED"/>
    <property type="match status" value="1"/>
</dbReference>
<evidence type="ECO:0000313" key="4">
    <source>
        <dbReference type="Proteomes" id="UP000551127"/>
    </source>
</evidence>
<keyword evidence="4" id="KW-1185">Reference proteome</keyword>
<evidence type="ECO:0000259" key="2">
    <source>
        <dbReference type="PROSITE" id="PS50030"/>
    </source>
</evidence>
<feature type="domain" description="UBA" evidence="2">
    <location>
        <begin position="571"/>
        <end position="611"/>
    </location>
</feature>
<feature type="region of interest" description="Disordered" evidence="1">
    <location>
        <begin position="181"/>
        <end position="235"/>
    </location>
</feature>
<dbReference type="EMBL" id="VYZL01003962">
    <property type="protein sequence ID" value="NWR62886.1"/>
    <property type="molecule type" value="Genomic_DNA"/>
</dbReference>
<feature type="non-terminal residue" evidence="3">
    <location>
        <position position="617"/>
    </location>
</feature>
<protein>
    <submittedName>
        <fullName evidence="3">RSCA1 protein</fullName>
    </submittedName>
</protein>
<evidence type="ECO:0000313" key="3">
    <source>
        <dbReference type="EMBL" id="NWR62886.1"/>
    </source>
</evidence>
<feature type="region of interest" description="Disordered" evidence="1">
    <location>
        <begin position="127"/>
        <end position="146"/>
    </location>
</feature>
<sequence length="617" mass="64436">MPSLPASDGFQNPVQSSGLNSKICNPTNQLLDRSVSAPASICSSESSLAELIGPRAIKSFESSTECQLTAEEEHPLPLEHLPSNASLANTDPPPQPGEVTCGSPACLSQKTLEEPLTADSLKGCNAKEQGCGQEPPLEVTEENSLADTAAEHGLNGDVRLSAEQEQKQELPIDHRMYKELGKEHLEEQSEATDPEPACHVGGGEKPVVGETSQPENPPTPTRGDGQEQARLACTEGSIQMSASRSCTQVEAFMEIEVVEQPAAEAAGEQSRQAESTSVCDLNLASFSMDVELLRSVSSLSDPLSTTDVLPSKSTSEIPAGCNELSQLAAEDSSIPSSNCQLDTDPGRPSEEPCPSLASALKELHKLLIVSRKGECKVFASEEVSQLDMVHQEPAAQQKGLSEGEQEGSDPTSPEQSCSFCEVRCEGGRAEGKQLCDSGTENLSAGSVRHVQSALREGAEEVQRFSGNGDVVAVNSAVTPDQQQSLEQVEVLAEGCHSPASPTSEQNTSNSSTPALEEGAPQAAQSLVTGAPGRSTRSAPEGPWLLGGCEEPLLSPPAAYTGLTSGAPPPPAFPAAAVDRILGAGFTLREALEALEQAGGNADLALLILLAKSIVVPT</sequence>
<dbReference type="SMART" id="SM00165">
    <property type="entry name" value="UBA"/>
    <property type="match status" value="1"/>
</dbReference>
<feature type="region of interest" description="Disordered" evidence="1">
    <location>
        <begin position="495"/>
        <end position="549"/>
    </location>
</feature>
<comment type="caution">
    <text evidence="3">The sequence shown here is derived from an EMBL/GenBank/DDBJ whole genome shotgun (WGS) entry which is preliminary data.</text>
</comment>
<dbReference type="Proteomes" id="UP000551127">
    <property type="component" value="Unassembled WGS sequence"/>
</dbReference>
<feature type="non-terminal residue" evidence="3">
    <location>
        <position position="1"/>
    </location>
</feature>
<feature type="compositionally biased region" description="Polar residues" evidence="1">
    <location>
        <begin position="499"/>
        <end position="513"/>
    </location>
</feature>
<dbReference type="AlphaFoldDB" id="A0A7K4YVF4"/>
<organism evidence="3 4">
    <name type="scientific">Bucorvus abyssinicus</name>
    <name type="common">Northern ground-hornbill</name>
    <name type="synonym">Abyssinian ground-hornbill</name>
    <dbReference type="NCBI Taxonomy" id="153643"/>
    <lineage>
        <taxon>Eukaryota</taxon>
        <taxon>Metazoa</taxon>
        <taxon>Chordata</taxon>
        <taxon>Craniata</taxon>
        <taxon>Vertebrata</taxon>
        <taxon>Euteleostomi</taxon>
        <taxon>Archelosauria</taxon>
        <taxon>Archosauria</taxon>
        <taxon>Dinosauria</taxon>
        <taxon>Saurischia</taxon>
        <taxon>Theropoda</taxon>
        <taxon>Coelurosauria</taxon>
        <taxon>Aves</taxon>
        <taxon>Neognathae</taxon>
        <taxon>Neoaves</taxon>
        <taxon>Telluraves</taxon>
        <taxon>Coraciimorphae</taxon>
        <taxon>Bucerotiformes</taxon>
        <taxon>Bucorvidae</taxon>
        <taxon>Bucorvus</taxon>
    </lineage>
</organism>
<feature type="region of interest" description="Disordered" evidence="1">
    <location>
        <begin position="62"/>
        <end position="102"/>
    </location>
</feature>
<name>A0A7K4YVF4_BUCAB</name>
<dbReference type="OrthoDB" id="1047367at2759"/>
<reference evidence="3 4" key="1">
    <citation type="submission" date="2019-09" db="EMBL/GenBank/DDBJ databases">
        <title>Bird 10,000 Genomes (B10K) Project - Family phase.</title>
        <authorList>
            <person name="Zhang G."/>
        </authorList>
    </citation>
    <scope>NUCLEOTIDE SEQUENCE [LARGE SCALE GENOMIC DNA]</scope>
    <source>
        <strain evidence="3">B10K-DU-012-80</strain>
    </source>
</reference>
<feature type="region of interest" description="Disordered" evidence="1">
    <location>
        <begin position="388"/>
        <end position="416"/>
    </location>
</feature>
<dbReference type="PROSITE" id="PS50030">
    <property type="entry name" value="UBA"/>
    <property type="match status" value="1"/>
</dbReference>
<evidence type="ECO:0000256" key="1">
    <source>
        <dbReference type="SAM" id="MobiDB-lite"/>
    </source>
</evidence>
<feature type="compositionally biased region" description="Polar residues" evidence="1">
    <location>
        <begin position="9"/>
        <end position="25"/>
    </location>
</feature>
<dbReference type="PANTHER" id="PTHR15397:SF3">
    <property type="entry name" value="DNA DAMAGE INDUCIBLE 1 HOMOLOG 2"/>
    <property type="match status" value="1"/>
</dbReference>
<feature type="region of interest" description="Disordered" evidence="1">
    <location>
        <begin position="330"/>
        <end position="353"/>
    </location>
</feature>
<feature type="region of interest" description="Disordered" evidence="1">
    <location>
        <begin position="1"/>
        <end position="25"/>
    </location>
</feature>
<dbReference type="InterPro" id="IPR015940">
    <property type="entry name" value="UBA"/>
</dbReference>